<dbReference type="GO" id="GO:0016874">
    <property type="term" value="F:ligase activity"/>
    <property type="evidence" value="ECO:0007669"/>
    <property type="project" value="UniProtKB-KW"/>
</dbReference>
<dbReference type="NCBIfam" id="TIGR01733">
    <property type="entry name" value="AA-adenyl-dom"/>
    <property type="match status" value="2"/>
</dbReference>
<dbReference type="Pfam" id="PF00668">
    <property type="entry name" value="Condensation"/>
    <property type="match status" value="2"/>
</dbReference>
<dbReference type="Pfam" id="PF13193">
    <property type="entry name" value="AMP-binding_C"/>
    <property type="match status" value="1"/>
</dbReference>
<dbReference type="PANTHER" id="PTHR45527">
    <property type="entry name" value="NONRIBOSOMAL PEPTIDE SYNTHETASE"/>
    <property type="match status" value="1"/>
</dbReference>
<dbReference type="GO" id="GO:0043041">
    <property type="term" value="P:amino acid activation for nonribosomal peptide biosynthetic process"/>
    <property type="evidence" value="ECO:0007669"/>
    <property type="project" value="TreeGrafter"/>
</dbReference>
<dbReference type="Proteomes" id="UP000184139">
    <property type="component" value="Unassembled WGS sequence"/>
</dbReference>
<dbReference type="SUPFAM" id="SSF47336">
    <property type="entry name" value="ACP-like"/>
    <property type="match status" value="2"/>
</dbReference>
<evidence type="ECO:0000313" key="6">
    <source>
        <dbReference type="EMBL" id="SHH47556.1"/>
    </source>
</evidence>
<keyword evidence="3" id="KW-0597">Phosphoprotein</keyword>
<feature type="domain" description="Carrier" evidence="5">
    <location>
        <begin position="928"/>
        <end position="1005"/>
    </location>
</feature>
<dbReference type="InterPro" id="IPR001242">
    <property type="entry name" value="Condensation_dom"/>
</dbReference>
<dbReference type="EMBL" id="FQXS01000002">
    <property type="protein sequence ID" value="SHH47556.1"/>
    <property type="molecule type" value="Genomic_DNA"/>
</dbReference>
<dbReference type="InterPro" id="IPR045851">
    <property type="entry name" value="AMP-bd_C_sf"/>
</dbReference>
<organism evidence="6 7">
    <name type="scientific">Desulfofustis glycolicus DSM 9705</name>
    <dbReference type="NCBI Taxonomy" id="1121409"/>
    <lineage>
        <taxon>Bacteria</taxon>
        <taxon>Pseudomonadati</taxon>
        <taxon>Thermodesulfobacteriota</taxon>
        <taxon>Desulfobulbia</taxon>
        <taxon>Desulfobulbales</taxon>
        <taxon>Desulfocapsaceae</taxon>
        <taxon>Desulfofustis</taxon>
    </lineage>
</organism>
<dbReference type="PROSITE" id="PS50075">
    <property type="entry name" value="CARRIER"/>
    <property type="match status" value="2"/>
</dbReference>
<keyword evidence="7" id="KW-1185">Reference proteome</keyword>
<dbReference type="SUPFAM" id="SSF56801">
    <property type="entry name" value="Acetyl-CoA synthetase-like"/>
    <property type="match status" value="2"/>
</dbReference>
<evidence type="ECO:0000259" key="5">
    <source>
        <dbReference type="PROSITE" id="PS50075"/>
    </source>
</evidence>
<evidence type="ECO:0000256" key="1">
    <source>
        <dbReference type="ARBA" id="ARBA00001957"/>
    </source>
</evidence>
<evidence type="ECO:0000313" key="7">
    <source>
        <dbReference type="Proteomes" id="UP000184139"/>
    </source>
</evidence>
<dbReference type="GO" id="GO:0044550">
    <property type="term" value="P:secondary metabolite biosynthetic process"/>
    <property type="evidence" value="ECO:0007669"/>
    <property type="project" value="TreeGrafter"/>
</dbReference>
<dbReference type="InterPro" id="IPR020845">
    <property type="entry name" value="AMP-binding_CS"/>
</dbReference>
<dbReference type="Gene3D" id="3.40.50.720">
    <property type="entry name" value="NAD(P)-binding Rossmann-like Domain"/>
    <property type="match status" value="1"/>
</dbReference>
<keyword evidence="2" id="KW-0596">Phosphopantetheine</keyword>
<dbReference type="SUPFAM" id="SSF51735">
    <property type="entry name" value="NAD(P)-binding Rossmann-fold domains"/>
    <property type="match status" value="1"/>
</dbReference>
<proteinExistence type="predicted"/>
<dbReference type="InterPro" id="IPR010071">
    <property type="entry name" value="AA_adenyl_dom"/>
</dbReference>
<dbReference type="InterPro" id="IPR036291">
    <property type="entry name" value="NAD(P)-bd_dom_sf"/>
</dbReference>
<dbReference type="InterPro" id="IPR006162">
    <property type="entry name" value="Ppantetheine_attach_site"/>
</dbReference>
<dbReference type="InterPro" id="IPR009081">
    <property type="entry name" value="PP-bd_ACP"/>
</dbReference>
<dbReference type="OrthoDB" id="9797708at2"/>
<dbReference type="GO" id="GO:0005737">
    <property type="term" value="C:cytoplasm"/>
    <property type="evidence" value="ECO:0007669"/>
    <property type="project" value="TreeGrafter"/>
</dbReference>
<dbReference type="Gene3D" id="1.10.1200.10">
    <property type="entry name" value="ACP-like"/>
    <property type="match status" value="2"/>
</dbReference>
<dbReference type="Pfam" id="PF00501">
    <property type="entry name" value="AMP-binding"/>
    <property type="match status" value="2"/>
</dbReference>
<dbReference type="InterPro" id="IPR025110">
    <property type="entry name" value="AMP-bd_C"/>
</dbReference>
<reference evidence="6 7" key="1">
    <citation type="submission" date="2016-11" db="EMBL/GenBank/DDBJ databases">
        <authorList>
            <person name="Jaros S."/>
            <person name="Januszkiewicz K."/>
            <person name="Wedrychowicz H."/>
        </authorList>
    </citation>
    <scope>NUCLEOTIDE SEQUENCE [LARGE SCALE GENOMIC DNA]</scope>
    <source>
        <strain evidence="6 7">DSM 9705</strain>
    </source>
</reference>
<protein>
    <submittedName>
        <fullName evidence="6">AMP-binding enzyme C-terminal domain-containing protein</fullName>
    </submittedName>
</protein>
<dbReference type="PROSITE" id="PS00455">
    <property type="entry name" value="AMP_BINDING"/>
    <property type="match status" value="2"/>
</dbReference>
<accession>A0A1M5TA59</accession>
<dbReference type="CDD" id="cd05930">
    <property type="entry name" value="A_NRPS"/>
    <property type="match status" value="2"/>
</dbReference>
<dbReference type="Pfam" id="PF00550">
    <property type="entry name" value="PP-binding"/>
    <property type="match status" value="2"/>
</dbReference>
<dbReference type="InterPro" id="IPR023213">
    <property type="entry name" value="CAT-like_dom_sf"/>
</dbReference>
<comment type="cofactor">
    <cofactor evidence="1">
        <name>pantetheine 4'-phosphate</name>
        <dbReference type="ChEBI" id="CHEBI:47942"/>
    </cofactor>
</comment>
<dbReference type="FunFam" id="1.10.1200.10:FF:000016">
    <property type="entry name" value="Non-ribosomal peptide synthase"/>
    <property type="match status" value="1"/>
</dbReference>
<dbReference type="InterPro" id="IPR010080">
    <property type="entry name" value="Thioester_reductase-like_dom"/>
</dbReference>
<sequence>MSFEMFEPTRNQQATIEWSHLIGNCCTVFRLEGNVDTARLRAAVHDVVQRCPSFSCRFLRLDGALRIFYSKEIEGDLEVIDLGEREEAAHSLIETLQDRRFRLDGGAPYLFCLLQGQSVHYLVFVCHPVIIDRFSLKPLFAALATAYRGERLLESLGLPQPLLVETERARIADPRYRESMRFWLQMLRDASFEWRPPRVEDQVAGSYFNVALSAQKTATLRDVAKQFDIGLDQLLLFSFHLFLYRITRSETVLTLYHHRIHIDAPEEIGFSINRPTFKSLLVPGQTVAGFLRQAARLYKQARHHSDLPLSELIEEFRKDNPDGRPANVLFDEDAQPYRELRLPGVTATLLPNYSHRLQVEDIAIYFSLDDTVSFHVLARSPQETPGLRGAFDHYLTLLGQLPVDLHRSVDQIRLFDETLRARALALADGGERLAAPVDVLALFAGVCTRMPEAPALRFNDTVFSYAQLSATAGSVAAHLRPLVAGRPDVLIGICLSRSERMIQAILGVLAAPGGYVPLDPQMPAERLRFIAEDARLAAVIADESTQRLIASVAACPVLDIAELLDRPAPVDTPPAAVAGSTAYIIYTSGTTGIPKGVVIERGMLAHFIASLEGVWENGVGSRWAQFASVNFDASVLEIFNSLTHGAELVVVPSEVRGDPEAIFSLLREARISHAFLPPALLRLLPRRPLPDLRAIFCGGEASDEDTVRFWSKAVDLANIYGPTETTVMATINRMGGFKAANHLGRPLRGYHTYLLDSDGELTPIGGIGEIVVGGETVAREYLGRPELNAQKFLANPYGPGHIYRTGDLGRFLPNGELEFLGRSDFQVKIRGFRMELGDIETAIADQPEVTGVYVGAIDQPGGKQLLAWYVGPGLRPETLRERLGKRLQHYMIPSFLIPIDTFPLNISGKIDRTRLPMPTPGQGPGQAASLDELERQIRDIWAATLHLPPESLSGDSNFFHLGGHSLLAAQVCTTLSTTLGNTFRPKQLFEHPVLADFCDQVRATEPDTDPLPPLTATGETSAVVTNRFIGMLFSRTLGRPEDNTYNIVVRIDFSRQINPLALRRAFHDLLAANPIFRAAFSEEHGELWLRASEGDLPAISLVDSSADTIAARAEALRDKPLGMSEAPLWRGEIHCTAAGDTTLIFCVHHALFDGWSLNLLLAELAARYEGRDCAPRLTWFDYWRWAPCLPNSRPFRDSIAYWKEKLAGVDAHTELPADFRHKRPDANASINLRIEPATVAVLKDFADARNMTLSPLLMALYVTWIWRLTGQEELVLSYPYAARDIPGTEEMYAAFVTMGYLRQTVQPRRPFSELALAVHRQMLDDKEHLIATPHDAEIAGLESLNLIFSLQSGIGLEGGFGGATFRADELPSKTSKADIAGIFYQSGDGAIEGRVEYDSSLFQPETIAGFLEIFKTLVEDAAHRPEARVSELAYQSDAALARFMEFSCGERLDRPDTTIAARFAEIADTLPDRPALLFKDRRHTFRELADWSDRIAAGLLRRVTSGARIGLSMQKSDGLVATVLAILKLGCAYIPLDPSYPPDRVRFFVENGGVDLVAADAESRAALAAIGLNHLDYIDPLAEAIPRDTPLPPVEPHTLAYVIHTSGSTGQPKGVMIEQASVVRLAQAAAAAFGLSEDSLSALIASMNFDASVIEIFPCLLEGHTLTVIPEADRTDPAALHRTLRESGVTHAILSPVVLQNLPREEIPSLRMLGFGGDVLDEATARWWSRHTRLFSLYGPTETTVMSSLGQILPDSNPRIIGTPLAGYRMYLLNSYKQPVPLGAVGEICIGGMNLARGYLNRDDLTLERFVLDPFDGSPYALMYLSGDLGRFQADGTIEYFGRNDAQVKLRGFRIELGEIEACLSSFPGLHQVVCAAKGESENRYLAAYYVADTDLDDDALRRHTEDVLPDYMTPSFFVRLDALPASPNGKVDRKALPAVAGKVSANPPRDGLERQLAEIWEELLRYRGIGRDDSFFHVGGNSLLAVRLQNELRQRLGIDFTMGEFYSQPTIAALASGHSVNHIQQAISDARTGIDILDPAPHATVPAAISRVLLTGARGFLGCWLLDELIRSGAFVQCLLRCSDEAEGLESLRKQALTAGISPDFSRVGILIGDLAKPGLGLADETYQSLADDIDVIVHCGAFVHHLHSYATMKATNVNATAELLRLALTRRQKPFCFVSTLSVATAIADVTQADEAILPNPPVIDNGYLLTKWVGEQLVAQCAERFGLPTVIARAGNITGSSVSGFSNYEHNHFWLFNKGCLQLGAFPDIAETVEMTPVDVLARAIAGLALAPRDSLLVANLSNPNSLSLREFFQALGNCGLAADPEPTTTWQQRLVTIGEDNALAQLKGFYEGDLSGDPPPTEQTATLTALEALGIDFAADYEKLIPLYVAYLTDEGFLP</sequence>
<dbReference type="InterPro" id="IPR042099">
    <property type="entry name" value="ANL_N_sf"/>
</dbReference>
<dbReference type="RefSeq" id="WP_143165892.1">
    <property type="nucleotide sequence ID" value="NZ_FQXS01000002.1"/>
</dbReference>
<dbReference type="Gene3D" id="3.30.559.30">
    <property type="entry name" value="Nonribosomal peptide synthetase, condensation domain"/>
    <property type="match status" value="2"/>
</dbReference>
<dbReference type="NCBIfam" id="TIGR01746">
    <property type="entry name" value="Thioester-redct"/>
    <property type="match status" value="1"/>
</dbReference>
<dbReference type="InterPro" id="IPR020806">
    <property type="entry name" value="PKS_PP-bd"/>
</dbReference>
<dbReference type="PANTHER" id="PTHR45527:SF1">
    <property type="entry name" value="FATTY ACID SYNTHASE"/>
    <property type="match status" value="1"/>
</dbReference>
<evidence type="ECO:0000256" key="3">
    <source>
        <dbReference type="ARBA" id="ARBA00022553"/>
    </source>
</evidence>
<dbReference type="SMART" id="SM00823">
    <property type="entry name" value="PKS_PP"/>
    <property type="match status" value="2"/>
</dbReference>
<keyword evidence="4" id="KW-0436">Ligase</keyword>
<feature type="domain" description="Carrier" evidence="5">
    <location>
        <begin position="1948"/>
        <end position="2023"/>
    </location>
</feature>
<dbReference type="InterPro" id="IPR036736">
    <property type="entry name" value="ACP-like_sf"/>
</dbReference>
<dbReference type="STRING" id="1121409.SAMN02745124_00679"/>
<dbReference type="SUPFAM" id="SSF52777">
    <property type="entry name" value="CoA-dependent acyltransferases"/>
    <property type="match status" value="4"/>
</dbReference>
<dbReference type="Pfam" id="PF07993">
    <property type="entry name" value="NAD_binding_4"/>
    <property type="match status" value="1"/>
</dbReference>
<dbReference type="GO" id="GO:0072330">
    <property type="term" value="P:monocarboxylic acid biosynthetic process"/>
    <property type="evidence" value="ECO:0007669"/>
    <property type="project" value="UniProtKB-ARBA"/>
</dbReference>
<name>A0A1M5TA59_9BACT</name>
<dbReference type="InterPro" id="IPR013120">
    <property type="entry name" value="FAR_NAD-bd"/>
</dbReference>
<evidence type="ECO:0000256" key="2">
    <source>
        <dbReference type="ARBA" id="ARBA00022450"/>
    </source>
</evidence>
<dbReference type="Gene3D" id="3.30.300.30">
    <property type="match status" value="2"/>
</dbReference>
<dbReference type="Gene3D" id="3.30.559.10">
    <property type="entry name" value="Chloramphenicol acetyltransferase-like domain"/>
    <property type="match status" value="2"/>
</dbReference>
<dbReference type="InterPro" id="IPR000873">
    <property type="entry name" value="AMP-dep_synth/lig_dom"/>
</dbReference>
<dbReference type="PROSITE" id="PS00012">
    <property type="entry name" value="PHOSPHOPANTETHEINE"/>
    <property type="match status" value="1"/>
</dbReference>
<dbReference type="GO" id="GO:0031177">
    <property type="term" value="F:phosphopantetheine binding"/>
    <property type="evidence" value="ECO:0007669"/>
    <property type="project" value="InterPro"/>
</dbReference>
<dbReference type="CDD" id="cd05235">
    <property type="entry name" value="SDR_e1"/>
    <property type="match status" value="1"/>
</dbReference>
<gene>
    <name evidence="6" type="ORF">SAMN02745124_00679</name>
</gene>
<dbReference type="Gene3D" id="3.40.50.12780">
    <property type="entry name" value="N-terminal domain of ligase-like"/>
    <property type="match status" value="2"/>
</dbReference>
<evidence type="ECO:0000256" key="4">
    <source>
        <dbReference type="ARBA" id="ARBA00022598"/>
    </source>
</evidence>